<dbReference type="SMART" id="SM00360">
    <property type="entry name" value="RRM"/>
    <property type="match status" value="1"/>
</dbReference>
<dbReference type="PANTHER" id="PTHR48024:SF56">
    <property type="entry name" value="HETEROGENEOUS NUCLEAR RIBONUCLEOPROTEIN A0"/>
    <property type="match status" value="1"/>
</dbReference>
<dbReference type="EMBL" id="CABIJS010000044">
    <property type="protein sequence ID" value="VUZ40821.1"/>
    <property type="molecule type" value="Genomic_DNA"/>
</dbReference>
<dbReference type="InterPro" id="IPR000504">
    <property type="entry name" value="RRM_dom"/>
</dbReference>
<dbReference type="SUPFAM" id="SSF54928">
    <property type="entry name" value="RNA-binding domain, RBD"/>
    <property type="match status" value="1"/>
</dbReference>
<proteinExistence type="predicted"/>
<dbReference type="Proteomes" id="UP000321570">
    <property type="component" value="Unassembled WGS sequence"/>
</dbReference>
<dbReference type="InterPro" id="IPR035979">
    <property type="entry name" value="RBD_domain_sf"/>
</dbReference>
<evidence type="ECO:0000259" key="3">
    <source>
        <dbReference type="PROSITE" id="PS50102"/>
    </source>
</evidence>
<evidence type="ECO:0000256" key="1">
    <source>
        <dbReference type="ARBA" id="ARBA00022884"/>
    </source>
</evidence>
<dbReference type="AlphaFoldDB" id="A0A564Y0N0"/>
<sequence length="262" mass="28437">MPVENVPVNPQSVGGYHNGASFLNVGDFQNGGLNLGGINLGPLSFLMNSLATRKIFVGGLPYETTDAKLREFFEQFGPIEEAVVITDRATQKSRGYGFVTMVYSADAAKAISDPNPCIDGRKANVNLAILGAKPRQIPGVSNAANMLAMAQMCQVNLKRHESSYESKYGFSWSGSFGKYGTNQSRSASNYDGIEWYEPAKTSFPIPNPSATSNATSPVSNRLYKGPESLSCSIDTGYEFCSCYYTGFCRRYKPLSSCSIPVR</sequence>
<organism evidence="4 5">
    <name type="scientific">Hymenolepis diminuta</name>
    <name type="common">Rat tapeworm</name>
    <dbReference type="NCBI Taxonomy" id="6216"/>
    <lineage>
        <taxon>Eukaryota</taxon>
        <taxon>Metazoa</taxon>
        <taxon>Spiralia</taxon>
        <taxon>Lophotrochozoa</taxon>
        <taxon>Platyhelminthes</taxon>
        <taxon>Cestoda</taxon>
        <taxon>Eucestoda</taxon>
        <taxon>Cyclophyllidea</taxon>
        <taxon>Hymenolepididae</taxon>
        <taxon>Hymenolepis</taxon>
    </lineage>
</organism>
<protein>
    <recommendedName>
        <fullName evidence="3">RRM domain-containing protein</fullName>
    </recommendedName>
</protein>
<dbReference type="InterPro" id="IPR012677">
    <property type="entry name" value="Nucleotide-bd_a/b_plait_sf"/>
</dbReference>
<name>A0A564Y0N0_HYMDI</name>
<dbReference type="GO" id="GO:0003723">
    <property type="term" value="F:RNA binding"/>
    <property type="evidence" value="ECO:0007669"/>
    <property type="project" value="UniProtKB-UniRule"/>
</dbReference>
<accession>A0A564Y0N0</accession>
<dbReference type="GO" id="GO:0005634">
    <property type="term" value="C:nucleus"/>
    <property type="evidence" value="ECO:0007669"/>
    <property type="project" value="TreeGrafter"/>
</dbReference>
<evidence type="ECO:0000313" key="5">
    <source>
        <dbReference type="Proteomes" id="UP000321570"/>
    </source>
</evidence>
<dbReference type="InterPro" id="IPR050886">
    <property type="entry name" value="RNA-binding_reg"/>
</dbReference>
<evidence type="ECO:0000313" key="4">
    <source>
        <dbReference type="EMBL" id="VUZ40821.1"/>
    </source>
</evidence>
<keyword evidence="1 2" id="KW-0694">RNA-binding</keyword>
<dbReference type="PROSITE" id="PS50102">
    <property type="entry name" value="RRM"/>
    <property type="match status" value="1"/>
</dbReference>
<gene>
    <name evidence="4" type="ORF">WMSIL1_LOCUS1748</name>
</gene>
<dbReference type="Pfam" id="PF00076">
    <property type="entry name" value="RRM_1"/>
    <property type="match status" value="1"/>
</dbReference>
<dbReference type="Gene3D" id="3.30.70.330">
    <property type="match status" value="1"/>
</dbReference>
<evidence type="ECO:0000256" key="2">
    <source>
        <dbReference type="PROSITE-ProRule" id="PRU00176"/>
    </source>
</evidence>
<keyword evidence="5" id="KW-1185">Reference proteome</keyword>
<dbReference type="CDD" id="cd12384">
    <property type="entry name" value="RRM_RBM24_RBM38_like"/>
    <property type="match status" value="1"/>
</dbReference>
<reference evidence="4 5" key="1">
    <citation type="submission" date="2019-07" db="EMBL/GenBank/DDBJ databases">
        <authorList>
            <person name="Jastrzebski P J."/>
            <person name="Paukszto L."/>
            <person name="Jastrzebski P J."/>
        </authorList>
    </citation>
    <scope>NUCLEOTIDE SEQUENCE [LARGE SCALE GENOMIC DNA]</scope>
    <source>
        <strain evidence="4 5">WMS-il1</strain>
    </source>
</reference>
<feature type="domain" description="RRM" evidence="3">
    <location>
        <begin position="53"/>
        <end position="134"/>
    </location>
</feature>
<dbReference type="PANTHER" id="PTHR48024">
    <property type="entry name" value="GEO13361P1-RELATED"/>
    <property type="match status" value="1"/>
</dbReference>